<dbReference type="PANTHER" id="PTHR31257">
    <property type="entry name" value="RICIN B-LIKE LECTIN EULS3"/>
    <property type="match status" value="1"/>
</dbReference>
<evidence type="ECO:0000313" key="2">
    <source>
        <dbReference type="Proteomes" id="UP000823388"/>
    </source>
</evidence>
<reference evidence="1" key="1">
    <citation type="submission" date="2020-05" db="EMBL/GenBank/DDBJ databases">
        <title>WGS assembly of Panicum virgatum.</title>
        <authorList>
            <person name="Lovell J.T."/>
            <person name="Jenkins J."/>
            <person name="Shu S."/>
            <person name="Juenger T.E."/>
            <person name="Schmutz J."/>
        </authorList>
    </citation>
    <scope>NUCLEOTIDE SEQUENCE</scope>
    <source>
        <strain evidence="1">AP13</strain>
    </source>
</reference>
<dbReference type="InterPro" id="IPR040249">
    <property type="entry name" value="Ricin_B-like_lectin_EULS3-like"/>
</dbReference>
<dbReference type="Proteomes" id="UP000823388">
    <property type="component" value="Chromosome 3N"/>
</dbReference>
<keyword evidence="2" id="KW-1185">Reference proteome</keyword>
<accession>A0A8T0UIP6</accession>
<protein>
    <submittedName>
        <fullName evidence="1">Uncharacterized protein</fullName>
    </submittedName>
</protein>
<proteinExistence type="predicted"/>
<sequence>EGARYNVGVLGNQVILAQGDPVDESQQWFKDYRYTGNVPDDKGRKVFALVNKATGQAMMNKHKSRQDGLVPVQLAPYHAHERVDHSMLWTEGRDLDGGFREVRVLRDTSNTLNALNGHLFDGTVIGIYSSEPWAKNAIWRLAPV</sequence>
<gene>
    <name evidence="1" type="ORF">PVAP13_3NG200300</name>
</gene>
<comment type="caution">
    <text evidence="1">The sequence shown here is derived from an EMBL/GenBank/DDBJ whole genome shotgun (WGS) entry which is preliminary data.</text>
</comment>
<dbReference type="AlphaFoldDB" id="A0A8T0UIP6"/>
<dbReference type="EMBL" id="CM029042">
    <property type="protein sequence ID" value="KAG2620753.1"/>
    <property type="molecule type" value="Genomic_DNA"/>
</dbReference>
<name>A0A8T0UIP6_PANVG</name>
<organism evidence="1 2">
    <name type="scientific">Panicum virgatum</name>
    <name type="common">Blackwell switchgrass</name>
    <dbReference type="NCBI Taxonomy" id="38727"/>
    <lineage>
        <taxon>Eukaryota</taxon>
        <taxon>Viridiplantae</taxon>
        <taxon>Streptophyta</taxon>
        <taxon>Embryophyta</taxon>
        <taxon>Tracheophyta</taxon>
        <taxon>Spermatophyta</taxon>
        <taxon>Magnoliopsida</taxon>
        <taxon>Liliopsida</taxon>
        <taxon>Poales</taxon>
        <taxon>Poaceae</taxon>
        <taxon>PACMAD clade</taxon>
        <taxon>Panicoideae</taxon>
        <taxon>Panicodae</taxon>
        <taxon>Paniceae</taxon>
        <taxon>Panicinae</taxon>
        <taxon>Panicum</taxon>
        <taxon>Panicum sect. Hiantes</taxon>
    </lineage>
</organism>
<dbReference type="PANTHER" id="PTHR31257:SF24">
    <property type="entry name" value="OS12G0184300 PROTEIN"/>
    <property type="match status" value="1"/>
</dbReference>
<feature type="non-terminal residue" evidence="1">
    <location>
        <position position="144"/>
    </location>
</feature>
<evidence type="ECO:0000313" key="1">
    <source>
        <dbReference type="EMBL" id="KAG2620753.1"/>
    </source>
</evidence>
<feature type="non-terminal residue" evidence="1">
    <location>
        <position position="1"/>
    </location>
</feature>